<dbReference type="GO" id="GO:0016787">
    <property type="term" value="F:hydrolase activity"/>
    <property type="evidence" value="ECO:0007669"/>
    <property type="project" value="UniProtKB-KW"/>
</dbReference>
<evidence type="ECO:0000256" key="15">
    <source>
        <dbReference type="ARBA" id="ARBA00022806"/>
    </source>
</evidence>
<dbReference type="InterPro" id="IPR001098">
    <property type="entry name" value="DNA-dir_DNA_pol_A_palm_dom"/>
</dbReference>
<evidence type="ECO:0000256" key="2">
    <source>
        <dbReference type="ARBA" id="ARBA00004123"/>
    </source>
</evidence>
<comment type="cofactor">
    <cofactor evidence="1">
        <name>Mg(2+)</name>
        <dbReference type="ChEBI" id="CHEBI:18420"/>
    </cofactor>
</comment>
<dbReference type="InterPro" id="IPR001650">
    <property type="entry name" value="Helicase_C-like"/>
</dbReference>
<keyword evidence="8" id="KW-0158">Chromosome</keyword>
<keyword evidence="19" id="KW-0234">DNA repair</keyword>
<evidence type="ECO:0000256" key="16">
    <source>
        <dbReference type="ARBA" id="ARBA00022840"/>
    </source>
</evidence>
<dbReference type="GO" id="GO:0097681">
    <property type="term" value="P:double-strand break repair via alternative nonhomologous end joining"/>
    <property type="evidence" value="ECO:0007669"/>
    <property type="project" value="TreeGrafter"/>
</dbReference>
<keyword evidence="14" id="KW-0378">Hydrolase</keyword>
<accession>A0A8C3E9B6</accession>
<dbReference type="CDD" id="cd18795">
    <property type="entry name" value="SF2_C_Ski2"/>
    <property type="match status" value="1"/>
</dbReference>
<dbReference type="GO" id="GO:2000042">
    <property type="term" value="P:negative regulation of double-strand break repair via homologous recombination"/>
    <property type="evidence" value="ECO:0007669"/>
    <property type="project" value="UniProtKB-ARBA"/>
</dbReference>
<gene>
    <name evidence="29" type="primary">POLQ</name>
</gene>
<evidence type="ECO:0000256" key="4">
    <source>
        <dbReference type="ARBA" id="ARBA00007705"/>
    </source>
</evidence>
<dbReference type="InterPro" id="IPR014001">
    <property type="entry name" value="Helicase_ATP-bd"/>
</dbReference>
<dbReference type="FunFam" id="1.20.1060.10:FF:000002">
    <property type="entry name" value="Polymerase (DNA directed), theta"/>
    <property type="match status" value="1"/>
</dbReference>
<dbReference type="SUPFAM" id="SSF56672">
    <property type="entry name" value="DNA/RNA polymerases"/>
    <property type="match status" value="1"/>
</dbReference>
<dbReference type="GO" id="GO:0003677">
    <property type="term" value="F:DNA binding"/>
    <property type="evidence" value="ECO:0007669"/>
    <property type="project" value="InterPro"/>
</dbReference>
<reference evidence="30" key="1">
    <citation type="submission" date="2019-10" db="EMBL/GenBank/DDBJ databases">
        <title>Corvus moneduloides (New Caledonian crow) genome, bCorMon1, primary haplotype.</title>
        <authorList>
            <person name="Rutz C."/>
            <person name="Fungtammasan C."/>
            <person name="Mountcastle J."/>
            <person name="Formenti G."/>
            <person name="Chow W."/>
            <person name="Howe K."/>
            <person name="Steele M.P."/>
            <person name="Fernandes J."/>
            <person name="Gilbert M.T.P."/>
            <person name="Fedrigo O."/>
            <person name="Jarvis E.D."/>
            <person name="Gemmell N."/>
        </authorList>
    </citation>
    <scope>NUCLEOTIDE SEQUENCE [LARGE SCALE GENOMIC DNA]</scope>
</reference>
<keyword evidence="15" id="KW-0347">Helicase</keyword>
<protein>
    <recommendedName>
        <fullName evidence="26">DNA polymerase theta</fullName>
        <ecNumber evidence="6">2.7.7.49</ecNumber>
        <ecNumber evidence="5">2.7.7.7</ecNumber>
        <ecNumber evidence="7">3.6.4.12</ecNumber>
    </recommendedName>
    <alternativeName>
        <fullName evidence="27">DNA polymerase eta</fullName>
    </alternativeName>
</protein>
<proteinExistence type="inferred from homology"/>
<dbReference type="GO" id="GO:0003964">
    <property type="term" value="F:RNA-directed DNA polymerase activity"/>
    <property type="evidence" value="ECO:0007669"/>
    <property type="project" value="UniProtKB-EC"/>
</dbReference>
<dbReference type="InterPro" id="IPR046931">
    <property type="entry name" value="HTH_61"/>
</dbReference>
<evidence type="ECO:0000256" key="7">
    <source>
        <dbReference type="ARBA" id="ARBA00012551"/>
    </source>
</evidence>
<evidence type="ECO:0000256" key="18">
    <source>
        <dbReference type="ARBA" id="ARBA00022990"/>
    </source>
</evidence>
<dbReference type="SMART" id="SM00490">
    <property type="entry name" value="HELICc"/>
    <property type="match status" value="1"/>
</dbReference>
<evidence type="ECO:0000256" key="20">
    <source>
        <dbReference type="ARBA" id="ARBA00023242"/>
    </source>
</evidence>
<sequence length="2479" mass="273812">MFEWQAECLMLGQVLEGKNLVYSAPTSAGKTLVAELLILKRVLETRKKALLILPFVSVAKEKKCYLQTLFQEVDVRVEGYMGSMSPAGRFSALDVAVCTIEKANGLINRLIEENKMDSLGVVVVDELHMLGDSHRGYLLELLLTKVRYVTEKVAKRHTKSTSPGFGGIQIVGMSATLPNLGLLASWLDAELYCTDFRPVPLKEWVKIGSNIYDSSMNLVREFQPKLQLKGDEDHIVSLCYETVCGGHSVLLFCPSKNWCEKLADIIAREFYSLQQAESSTKNSALAPVVVDREGIDEVLDQLKRSISGLDSVLQRTLPWGVAFHHAGLTFDERDIIEGAFRQGLIRVLAATSTLSSGVNLPARRVIIRTPTFGGRLLDILTYKQMAGRAGRKGVDTEGESILVCKPSERSKGAALLQGSLKPVCSCLLRRDGEGVASSMKRAILEIIVGGVANTPEDVQTYASCTLLASSLKESKWENGKGQDKAQAGPIEACVAWLLENEFIQVVDSGSDVKAKVYHPTHLGSATLSSSLSPTEAMEIFADLQRAMKSFVLENDLHIVYLVTPVYEEWTTIDWYQFFCLWEKLPASMKRVAELVGIEEGFLARSVRGKITAKTEKQHRQMAIHKRFFTSLALLDLISEVPLQDMTKKYGCSRGQLQSLQQSAATYAGMITVFCNRLGWHNMELLLSQFQSRLTFGVHRELCDLVRVSPLNAQRARTLYSAGFVTVADLAKASPDDVAAALKSSVPFKSIRRAVDEDEESAEERRAVRSIWMAGMKGLTEGEAASVIVEEARRLLQQDLALMGVQWNPESFLETDTSSVISSESELEDRLHRSDGEESAESSRVLNKKGCRVQHCNGLGSRIGDLSNIKKGYKRRLSSSTESSVFESEVPGRKQARAEEGKGDLVYRARKRPNVCRGNENTEEISLVKTKMDSRTAIPEHLTEQGKTPTLRTESSASRLINSTDTHLNQTRNKNTASKLQGSLVEDSNKLSTDIQKLPVFHTSISTDNFVSNQNNKEFMETDSVTHKASNSVQMGEVKIGRKDKMEGLFTAPTTTNEGMPKGRAGFQAPAMLSVETHSIVGSRGTPGSARTQRTDNTDGEQNKMNKTQTDVSCAEVRIDRHFCPGEDKTCNIQIQNGGKNGSEKPNGILLQAGTLEKGSSHPKDFLKGSLVKSRGVCNAHDVQNDPASHLFSDSRDFEDSFQLDTQTEMIIKQEGAAGITGQQGIQGSELAAIPQQGIPKNLSSSWTENDTDKRLAATVRKLSFSSLITTNKITKNTTQHCSNKVLESEGLNLQPVVKKIEPAPCLKESDFSVTDSQLHSFLQDYQTQNSVKGESVSKDPNEATSHLGREHIVQAECQPVPETSLNMSDSLLFDDSFSNVSDLSAVHIMEADGKDPVALLPPDGVLQSLRPVENKSDVNDNQMEHENPVQCNSVSQASSDVIAEVLGRGNSPSFLKDIPSSFQGQSGLRNPVICNNDPKPKDLVGDQGEKLQRSHQALEKKRHPVVWTDCSFELSPGLQVVLDKWPSLSGIEPVSASSSLKGELVAPIVSQEPVPVFESDCCEPEPLPTCQDLKSSFKVKENKTENSDLRKTEGITLQLKGSNRTSCPAPDSNNGFIPPTPPKELFPKSSVSLPVKSARKGQVTCKNEGQMVQAQWNSEGNAKQQVKTFQVHLGCLDPIDTDEIKDDSTIDQGFSLQLSQDVFPFVPLSAESFTIVDVASNKALFQTFIAEWKEKSRFSISVACERTKCLLSPKSTIGGKFKKVSSPQWMQVKDDGFPVQGCEDILVVGLAVCWGGKDAYYISLQQIQDQTEISLSLAPPPLDQSLSVAERLNHVQLYLQKKPRKKRSLIMYDFIQHYKTLLMACGISLEGNFEDPKVACWLLDSGSKERTLHNMVTNFLPSELPLLEGVGTGQGVQSLGLSASGDHSGRYRAATESVLIFNVMDQLHKELQKENLTDVFSKVEMPTHYCLALLELNGIGFSTTAYETQKQVMQAKLSQIETKAYQLAGHSFSLTSPDDIAEVLFLELKLPQNGEVKLQGNKKTLGYTRRATAKGNRVRLSKQFSTTKDVLEKLKTLHPLPGLILEWRRINNAITKVVFPLQREKRLNSALRMERIYPISQTHTATGRVTFIEPNIQNVPRDFEIEMPTVVEESPPSQAHGNANSHAALGGRCTKHSSILPNGLKVQAANRSEERGIPFSVSMRHAFVPFPGGLILAADYSQLELRILAHLSCDCRLIQALNGGTDVFKSIAAEWKMMDPEAVGDRTRQQAKQICYGIIYGIGAKSLGEQMGIDENEAANYIESFKSRYTGVQKFLRETVRSCRRDGFVQTILGRRRYLPAIKDPNPYSKAHAERQAVNTTVQGSAADIVKTATVNIQRRLEAFSSVFKSHGHLESSFQRDKTGRLLRRRNAGMLHPIRGGFFILQLHDELLYEVAEDDVIQVAQIVKHEMENAIKLSVKLNVKVKIGPSWGDLQDLEL</sequence>
<dbReference type="PANTHER" id="PTHR10133">
    <property type="entry name" value="DNA POLYMERASE I"/>
    <property type="match status" value="1"/>
</dbReference>
<dbReference type="InterPro" id="IPR048960">
    <property type="entry name" value="POLQ-like_helical"/>
</dbReference>
<dbReference type="PROSITE" id="PS51192">
    <property type="entry name" value="HELICASE_ATP_BIND_1"/>
    <property type="match status" value="1"/>
</dbReference>
<reference evidence="29" key="2">
    <citation type="submission" date="2025-08" db="UniProtKB">
        <authorList>
            <consortium name="Ensembl"/>
        </authorList>
    </citation>
    <scope>IDENTIFICATION</scope>
</reference>
<dbReference type="SMART" id="SM00482">
    <property type="entry name" value="POLAc"/>
    <property type="match status" value="1"/>
</dbReference>
<comment type="subcellular location">
    <subcellularLocation>
        <location evidence="3">Chromosome</location>
    </subcellularLocation>
    <subcellularLocation>
        <location evidence="2">Nucleus</location>
    </subcellularLocation>
</comment>
<keyword evidence="9" id="KW-0597">Phosphoprotein</keyword>
<evidence type="ECO:0000256" key="28">
    <source>
        <dbReference type="SAM" id="MobiDB-lite"/>
    </source>
</evidence>
<dbReference type="PANTHER" id="PTHR10133:SF62">
    <property type="entry name" value="DNA POLYMERASE THETA"/>
    <property type="match status" value="1"/>
</dbReference>
<dbReference type="InterPro" id="IPR012337">
    <property type="entry name" value="RNaseH-like_sf"/>
</dbReference>
<dbReference type="Proteomes" id="UP000694553">
    <property type="component" value="Unassembled WGS sequence"/>
</dbReference>
<dbReference type="Gene3D" id="3.40.50.300">
    <property type="entry name" value="P-loop containing nucleotide triphosphate hydrolases"/>
    <property type="match status" value="2"/>
</dbReference>
<dbReference type="GO" id="GO:0005694">
    <property type="term" value="C:chromosome"/>
    <property type="evidence" value="ECO:0007669"/>
    <property type="project" value="UniProtKB-SubCell"/>
</dbReference>
<organism evidence="29 30">
    <name type="scientific">Corvus moneduloides</name>
    <name type="common">New Caledonian crow</name>
    <dbReference type="NCBI Taxonomy" id="1196302"/>
    <lineage>
        <taxon>Eukaryota</taxon>
        <taxon>Metazoa</taxon>
        <taxon>Chordata</taxon>
        <taxon>Craniata</taxon>
        <taxon>Vertebrata</taxon>
        <taxon>Euteleostomi</taxon>
        <taxon>Archelosauria</taxon>
        <taxon>Archosauria</taxon>
        <taxon>Dinosauria</taxon>
        <taxon>Saurischia</taxon>
        <taxon>Theropoda</taxon>
        <taxon>Coelurosauria</taxon>
        <taxon>Aves</taxon>
        <taxon>Neognathae</taxon>
        <taxon>Neoaves</taxon>
        <taxon>Telluraves</taxon>
        <taxon>Australaves</taxon>
        <taxon>Passeriformes</taxon>
        <taxon>Corvoidea</taxon>
        <taxon>Corvidae</taxon>
        <taxon>Corvus</taxon>
    </lineage>
</organism>
<feature type="compositionally biased region" description="Basic and acidic residues" evidence="28">
    <location>
        <begin position="889"/>
        <end position="899"/>
    </location>
</feature>
<keyword evidence="18" id="KW-0007">Acetylation</keyword>
<dbReference type="GO" id="GO:0006261">
    <property type="term" value="P:DNA-templated DNA replication"/>
    <property type="evidence" value="ECO:0007669"/>
    <property type="project" value="InterPro"/>
</dbReference>
<keyword evidence="12" id="KW-0547">Nucleotide-binding</keyword>
<evidence type="ECO:0000313" key="29">
    <source>
        <dbReference type="Ensembl" id="ENSCMUP00000018498.2"/>
    </source>
</evidence>
<dbReference type="Gene3D" id="1.10.150.20">
    <property type="entry name" value="5' to 3' exonuclease, C-terminal subdomain"/>
    <property type="match status" value="1"/>
</dbReference>
<evidence type="ECO:0000256" key="21">
    <source>
        <dbReference type="ARBA" id="ARBA00023268"/>
    </source>
</evidence>
<dbReference type="FunFam" id="3.40.50.300:FF:000885">
    <property type="entry name" value="DNA polymerase theta"/>
    <property type="match status" value="1"/>
</dbReference>
<dbReference type="InterPro" id="IPR019760">
    <property type="entry name" value="DNA-dir_DNA_pol_A_CS"/>
</dbReference>
<dbReference type="Pfam" id="PF00270">
    <property type="entry name" value="DEAD"/>
    <property type="match status" value="1"/>
</dbReference>
<dbReference type="SMART" id="SM00487">
    <property type="entry name" value="DEXDc"/>
    <property type="match status" value="1"/>
</dbReference>
<evidence type="ECO:0000256" key="27">
    <source>
        <dbReference type="ARBA" id="ARBA00078930"/>
    </source>
</evidence>
<keyword evidence="10" id="KW-0808">Transferase</keyword>
<evidence type="ECO:0000256" key="24">
    <source>
        <dbReference type="ARBA" id="ARBA00049244"/>
    </source>
</evidence>
<feature type="region of interest" description="Disordered" evidence="28">
    <location>
        <begin position="876"/>
        <end position="899"/>
    </location>
</feature>
<dbReference type="Pfam" id="PF20470">
    <property type="entry name" value="HTH_61"/>
    <property type="match status" value="1"/>
</dbReference>
<comment type="catalytic activity">
    <reaction evidence="22">
        <text>ATP + H2O = ADP + phosphate + H(+)</text>
        <dbReference type="Rhea" id="RHEA:13065"/>
        <dbReference type="ChEBI" id="CHEBI:15377"/>
        <dbReference type="ChEBI" id="CHEBI:15378"/>
        <dbReference type="ChEBI" id="CHEBI:30616"/>
        <dbReference type="ChEBI" id="CHEBI:43474"/>
        <dbReference type="ChEBI" id="CHEBI:456216"/>
        <dbReference type="EC" id="3.6.4.12"/>
    </reaction>
</comment>
<reference evidence="29" key="3">
    <citation type="submission" date="2025-09" db="UniProtKB">
        <authorList>
            <consortium name="Ensembl"/>
        </authorList>
    </citation>
    <scope>IDENTIFICATION</scope>
</reference>
<evidence type="ECO:0000256" key="19">
    <source>
        <dbReference type="ARBA" id="ARBA00023204"/>
    </source>
</evidence>
<keyword evidence="17" id="KW-0239">DNA-directed DNA polymerase</keyword>
<dbReference type="SUPFAM" id="SSF53098">
    <property type="entry name" value="Ribonuclease H-like"/>
    <property type="match status" value="1"/>
</dbReference>
<dbReference type="Ensembl" id="ENSCMUT00000019864.2">
    <property type="protein sequence ID" value="ENSCMUP00000018498.2"/>
    <property type="gene ID" value="ENSCMUG00000011440.2"/>
</dbReference>
<keyword evidence="20" id="KW-0539">Nucleus</keyword>
<dbReference type="InterPro" id="IPR043502">
    <property type="entry name" value="DNA/RNA_pol_sf"/>
</dbReference>
<dbReference type="GO" id="GO:0005634">
    <property type="term" value="C:nucleus"/>
    <property type="evidence" value="ECO:0007669"/>
    <property type="project" value="UniProtKB-SubCell"/>
</dbReference>
<feature type="region of interest" description="Disordered" evidence="28">
    <location>
        <begin position="1079"/>
        <end position="1108"/>
    </location>
</feature>
<dbReference type="FunFam" id="3.30.420.10:FF:000066">
    <property type="entry name" value="DNA polymerase theta"/>
    <property type="match status" value="1"/>
</dbReference>
<evidence type="ECO:0000256" key="1">
    <source>
        <dbReference type="ARBA" id="ARBA00001946"/>
    </source>
</evidence>
<dbReference type="CDD" id="cd18026">
    <property type="entry name" value="DEXHc_POLQ-like"/>
    <property type="match status" value="1"/>
</dbReference>
<comment type="subunit">
    <text evidence="25">Homomultimer; forms homodimers and homotetramers. Interacts with RAD51. Interacts with ORC2 and ORC4. Interacts with RHNO1; interaction takes place during mitosis and promotes POLQ recruitment to DNA damage sites. Interacts (when phosphorylated) with TOPBP1 (via BRCT domains 7 and 8); promoting POLQ recruitment to DNA damage sites.</text>
</comment>
<dbReference type="FunFam" id="3.40.50.300:FF:000753">
    <property type="entry name" value="Polymerase (DNA directed), theta"/>
    <property type="match status" value="1"/>
</dbReference>
<dbReference type="GO" id="GO:0005524">
    <property type="term" value="F:ATP binding"/>
    <property type="evidence" value="ECO:0007669"/>
    <property type="project" value="UniProtKB-KW"/>
</dbReference>
<evidence type="ECO:0000256" key="10">
    <source>
        <dbReference type="ARBA" id="ARBA00022679"/>
    </source>
</evidence>
<dbReference type="PROSITE" id="PS51194">
    <property type="entry name" value="HELICASE_CTER"/>
    <property type="match status" value="1"/>
</dbReference>
<evidence type="ECO:0000256" key="22">
    <source>
        <dbReference type="ARBA" id="ARBA00047995"/>
    </source>
</evidence>
<feature type="region of interest" description="Disordered" evidence="28">
    <location>
        <begin position="817"/>
        <end position="844"/>
    </location>
</feature>
<dbReference type="SUPFAM" id="SSF158702">
    <property type="entry name" value="Sec63 N-terminal domain-like"/>
    <property type="match status" value="1"/>
</dbReference>
<evidence type="ECO:0000256" key="12">
    <source>
        <dbReference type="ARBA" id="ARBA00022741"/>
    </source>
</evidence>
<dbReference type="Gene3D" id="1.20.1060.10">
    <property type="entry name" value="Taq DNA Polymerase, Chain T, domain 4"/>
    <property type="match status" value="1"/>
</dbReference>
<dbReference type="EC" id="2.7.7.49" evidence="6"/>
<evidence type="ECO:0000256" key="17">
    <source>
        <dbReference type="ARBA" id="ARBA00022932"/>
    </source>
</evidence>
<dbReference type="EC" id="3.6.4.12" evidence="7"/>
<comment type="catalytic activity">
    <reaction evidence="23">
        <text>DNA(n) + a 2'-deoxyribonucleoside 5'-triphosphate = DNA(n+1) + diphosphate</text>
        <dbReference type="Rhea" id="RHEA:22508"/>
        <dbReference type="Rhea" id="RHEA-COMP:17339"/>
        <dbReference type="Rhea" id="RHEA-COMP:17340"/>
        <dbReference type="ChEBI" id="CHEBI:33019"/>
        <dbReference type="ChEBI" id="CHEBI:61560"/>
        <dbReference type="ChEBI" id="CHEBI:173112"/>
        <dbReference type="EC" id="2.7.7.49"/>
    </reaction>
</comment>
<evidence type="ECO:0000256" key="13">
    <source>
        <dbReference type="ARBA" id="ARBA00022763"/>
    </source>
</evidence>
<keyword evidence="11" id="KW-0548">Nucleotidyltransferase</keyword>
<keyword evidence="30" id="KW-1185">Reference proteome</keyword>
<dbReference type="Gene3D" id="3.30.70.370">
    <property type="match status" value="1"/>
</dbReference>
<dbReference type="PROSITE" id="PS00447">
    <property type="entry name" value="DNA_POLYMERASE_A"/>
    <property type="match status" value="1"/>
</dbReference>
<evidence type="ECO:0000256" key="11">
    <source>
        <dbReference type="ARBA" id="ARBA00022695"/>
    </source>
</evidence>
<evidence type="ECO:0000256" key="23">
    <source>
        <dbReference type="ARBA" id="ARBA00048173"/>
    </source>
</evidence>
<feature type="compositionally biased region" description="Basic and acidic residues" evidence="28">
    <location>
        <begin position="1092"/>
        <end position="1103"/>
    </location>
</feature>
<evidence type="ECO:0000256" key="9">
    <source>
        <dbReference type="ARBA" id="ARBA00022553"/>
    </source>
</evidence>
<evidence type="ECO:0000256" key="6">
    <source>
        <dbReference type="ARBA" id="ARBA00012493"/>
    </source>
</evidence>
<dbReference type="InterPro" id="IPR027417">
    <property type="entry name" value="P-loop_NTPase"/>
</dbReference>
<evidence type="ECO:0000256" key="26">
    <source>
        <dbReference type="ARBA" id="ARBA00074669"/>
    </source>
</evidence>
<dbReference type="SUPFAM" id="SSF52540">
    <property type="entry name" value="P-loop containing nucleoside triphosphate hydrolases"/>
    <property type="match status" value="1"/>
</dbReference>
<dbReference type="CDD" id="cd08638">
    <property type="entry name" value="DNA_pol_A_theta"/>
    <property type="match status" value="1"/>
</dbReference>
<evidence type="ECO:0000256" key="3">
    <source>
        <dbReference type="ARBA" id="ARBA00004286"/>
    </source>
</evidence>
<dbReference type="InterPro" id="IPR011545">
    <property type="entry name" value="DEAD/DEAH_box_helicase_dom"/>
</dbReference>
<dbReference type="EC" id="2.7.7.7" evidence="5"/>
<keyword evidence="13" id="KW-0227">DNA damage</keyword>
<dbReference type="FunFam" id="1.10.150.20:FF:000036">
    <property type="entry name" value="Polymerase (DNA directed), theta"/>
    <property type="match status" value="1"/>
</dbReference>
<dbReference type="GO" id="GO:0003887">
    <property type="term" value="F:DNA-directed DNA polymerase activity"/>
    <property type="evidence" value="ECO:0007669"/>
    <property type="project" value="UniProtKB-KW"/>
</dbReference>
<dbReference type="Pfam" id="PF00271">
    <property type="entry name" value="Helicase_C"/>
    <property type="match status" value="1"/>
</dbReference>
<name>A0A8C3E9B6_CORMO</name>
<evidence type="ECO:0000256" key="8">
    <source>
        <dbReference type="ARBA" id="ARBA00022454"/>
    </source>
</evidence>
<dbReference type="InterPro" id="IPR036397">
    <property type="entry name" value="RNaseH_sf"/>
</dbReference>
<evidence type="ECO:0000256" key="5">
    <source>
        <dbReference type="ARBA" id="ARBA00012417"/>
    </source>
</evidence>
<dbReference type="Pfam" id="PF00476">
    <property type="entry name" value="DNA_pol_A"/>
    <property type="match status" value="1"/>
</dbReference>
<dbReference type="InterPro" id="IPR002298">
    <property type="entry name" value="DNA_polymerase_A"/>
</dbReference>
<dbReference type="FunFam" id="1.10.3380.20:FF:000001">
    <property type="entry name" value="DNA polymerase theta"/>
    <property type="match status" value="1"/>
</dbReference>
<dbReference type="Gene3D" id="1.10.3380.20">
    <property type="match status" value="1"/>
</dbReference>
<evidence type="ECO:0000313" key="30">
    <source>
        <dbReference type="Proteomes" id="UP000694553"/>
    </source>
</evidence>
<evidence type="ECO:0000256" key="14">
    <source>
        <dbReference type="ARBA" id="ARBA00022801"/>
    </source>
</evidence>
<dbReference type="Pfam" id="PF21099">
    <property type="entry name" value="POLQ_helical"/>
    <property type="match status" value="1"/>
</dbReference>
<comment type="catalytic activity">
    <reaction evidence="24">
        <text>DNA(n) + a 2'-deoxyribonucleoside 5'-triphosphate = DNA(n+1) + diphosphate</text>
        <dbReference type="Rhea" id="RHEA:22508"/>
        <dbReference type="Rhea" id="RHEA-COMP:17339"/>
        <dbReference type="Rhea" id="RHEA-COMP:17340"/>
        <dbReference type="ChEBI" id="CHEBI:33019"/>
        <dbReference type="ChEBI" id="CHEBI:61560"/>
        <dbReference type="ChEBI" id="CHEBI:173112"/>
        <dbReference type="EC" id="2.7.7.7"/>
    </reaction>
</comment>
<keyword evidence="21" id="KW-0511">Multifunctional enzyme</keyword>
<feature type="compositionally biased region" description="Low complexity" evidence="28">
    <location>
        <begin position="877"/>
        <end position="888"/>
    </location>
</feature>
<evidence type="ECO:0000256" key="25">
    <source>
        <dbReference type="ARBA" id="ARBA00062978"/>
    </source>
</evidence>
<comment type="similarity">
    <text evidence="4">Belongs to the DNA polymerase type-A family.</text>
</comment>
<dbReference type="Gene3D" id="3.30.420.10">
    <property type="entry name" value="Ribonuclease H-like superfamily/Ribonuclease H"/>
    <property type="match status" value="1"/>
</dbReference>
<accession>A0A8U7MGI5</accession>
<keyword evidence="16" id="KW-0067">ATP-binding</keyword>
<dbReference type="GO" id="GO:0003678">
    <property type="term" value="F:DNA helicase activity"/>
    <property type="evidence" value="ECO:0007669"/>
    <property type="project" value="UniProtKB-EC"/>
</dbReference>